<keyword evidence="10" id="KW-1185">Reference proteome</keyword>
<accession>A0A8H9G8F9</accession>
<dbReference type="GO" id="GO:0003877">
    <property type="term" value="F:ATP:ADP adenylyltransferase activity"/>
    <property type="evidence" value="ECO:0007669"/>
    <property type="project" value="UniProtKB-EC"/>
</dbReference>
<dbReference type="Pfam" id="PF01230">
    <property type="entry name" value="HIT"/>
    <property type="match status" value="1"/>
</dbReference>
<dbReference type="GO" id="GO:0000166">
    <property type="term" value="F:nucleotide binding"/>
    <property type="evidence" value="ECO:0007669"/>
    <property type="project" value="UniProtKB-KW"/>
</dbReference>
<dbReference type="EMBL" id="BMOI01000001">
    <property type="protein sequence ID" value="GGK89257.1"/>
    <property type="molecule type" value="Genomic_DNA"/>
</dbReference>
<feature type="binding site" evidence="3">
    <location>
        <position position="194"/>
    </location>
    <ligand>
        <name>substrate</name>
    </ligand>
</feature>
<keyword evidence="1" id="KW-0547">Nucleotide-binding</keyword>
<feature type="active site" description="Tele-AMP-histidine intermediate" evidence="2">
    <location>
        <position position="192"/>
    </location>
</feature>
<dbReference type="Proteomes" id="UP000648535">
    <property type="component" value="Unassembled WGS sequence"/>
</dbReference>
<feature type="binding site" evidence="3">
    <location>
        <position position="122"/>
    </location>
    <ligand>
        <name>substrate</name>
    </ligand>
</feature>
<feature type="short sequence motif" description="Histidine triad motif" evidence="4">
    <location>
        <begin position="190"/>
        <end position="194"/>
    </location>
</feature>
<dbReference type="PANTHER" id="PTHR42997:SF1">
    <property type="entry name" value="AP-4-A PHOSPHORYLASE"/>
    <property type="match status" value="1"/>
</dbReference>
<evidence type="ECO:0000256" key="5">
    <source>
        <dbReference type="SAM" id="MobiDB-lite"/>
    </source>
</evidence>
<keyword evidence="8" id="KW-0808">Transferase</keyword>
<dbReference type="SUPFAM" id="SSF54197">
    <property type="entry name" value="HIT-like"/>
    <property type="match status" value="1"/>
</dbReference>
<feature type="domain" description="HIT" evidence="6">
    <location>
        <begin position="96"/>
        <end position="205"/>
    </location>
</feature>
<dbReference type="EMBL" id="JAFBCG010000001">
    <property type="protein sequence ID" value="MBM7801600.1"/>
    <property type="molecule type" value="Genomic_DNA"/>
</dbReference>
<dbReference type="InterPro" id="IPR011146">
    <property type="entry name" value="HIT-like"/>
</dbReference>
<dbReference type="EC" id="2.7.7.53" evidence="8"/>
<evidence type="ECO:0000256" key="4">
    <source>
        <dbReference type="PROSITE-ProRule" id="PRU00464"/>
    </source>
</evidence>
<comment type="caution">
    <text evidence="7">The sequence shown here is derived from an EMBL/GenBank/DDBJ whole genome shotgun (WGS) entry which is preliminary data.</text>
</comment>
<dbReference type="Gene3D" id="3.30.428.10">
    <property type="entry name" value="HIT-like"/>
    <property type="match status" value="1"/>
</dbReference>
<dbReference type="AlphaFoldDB" id="A0A8H9G8F9"/>
<dbReference type="Proteomes" id="UP000746584">
    <property type="component" value="Unassembled WGS sequence"/>
</dbReference>
<dbReference type="PROSITE" id="PS51084">
    <property type="entry name" value="HIT_2"/>
    <property type="match status" value="1"/>
</dbReference>
<evidence type="ECO:0000313" key="9">
    <source>
        <dbReference type="Proteomes" id="UP000648535"/>
    </source>
</evidence>
<dbReference type="PANTHER" id="PTHR42997">
    <property type="entry name" value="HIT FAMILY HYDROLASE"/>
    <property type="match status" value="1"/>
</dbReference>
<evidence type="ECO:0000256" key="1">
    <source>
        <dbReference type="ARBA" id="ARBA00022741"/>
    </source>
</evidence>
<feature type="compositionally biased region" description="Low complexity" evidence="5">
    <location>
        <begin position="20"/>
        <end position="47"/>
    </location>
</feature>
<dbReference type="CDD" id="cd01275">
    <property type="entry name" value="FHIT"/>
    <property type="match status" value="1"/>
</dbReference>
<evidence type="ECO:0000259" key="6">
    <source>
        <dbReference type="PROSITE" id="PS51084"/>
    </source>
</evidence>
<reference evidence="8 10" key="3">
    <citation type="submission" date="2021-01" db="EMBL/GenBank/DDBJ databases">
        <title>Sequencing the genomes of 1000 actinobacteria strains.</title>
        <authorList>
            <person name="Klenk H.-P."/>
        </authorList>
    </citation>
    <scope>NUCLEOTIDE SEQUENCE [LARGE SCALE GENOMIC DNA]</scope>
    <source>
        <strain evidence="8 10">DSM 20542</strain>
    </source>
</reference>
<dbReference type="InterPro" id="IPR036265">
    <property type="entry name" value="HIT-like_sf"/>
</dbReference>
<name>A0A8H9G8F9_9MICO</name>
<dbReference type="GO" id="GO:0016787">
    <property type="term" value="F:hydrolase activity"/>
    <property type="evidence" value="ECO:0007669"/>
    <property type="project" value="UniProtKB-KW"/>
</dbReference>
<evidence type="ECO:0000313" key="10">
    <source>
        <dbReference type="Proteomes" id="UP000746584"/>
    </source>
</evidence>
<dbReference type="RefSeq" id="WP_175329261.1">
    <property type="nucleotide sequence ID" value="NZ_BMOI01000001.1"/>
</dbReference>
<sequence length="234" mass="25015">MPQPGGPDQVPGTGHVDGVVGSRAAGRSDGASEASGASEAAAASAVPGADDPLVIRDAATGAAVPDAFQRLWNPHRMAYIDAGREGRGRGHEDDCPFCEAPHKSDEDALIVARGEHAYVLLNLFPYNNGHLLVCPYRHVPLYDEATPDELREMGELTQTAMRVLRAVSHCDGFNIGMNQGEVAGAGVAGHLHQHVVPRWQSDSNFFPIIARTKSMSQLLGETRRLVAEGWPTDH</sequence>
<evidence type="ECO:0000256" key="3">
    <source>
        <dbReference type="PIRSR" id="PIRSR639383-2"/>
    </source>
</evidence>
<evidence type="ECO:0000313" key="8">
    <source>
        <dbReference type="EMBL" id="MBM7801600.1"/>
    </source>
</evidence>
<keyword evidence="8" id="KW-0548">Nucleotidyltransferase</keyword>
<dbReference type="InterPro" id="IPR039383">
    <property type="entry name" value="FHIT"/>
</dbReference>
<keyword evidence="7" id="KW-0378">Hydrolase</keyword>
<dbReference type="InterPro" id="IPR052908">
    <property type="entry name" value="AP-4-A_phosphorylase"/>
</dbReference>
<evidence type="ECO:0000256" key="2">
    <source>
        <dbReference type="PIRSR" id="PIRSR639383-1"/>
    </source>
</evidence>
<feature type="region of interest" description="Disordered" evidence="5">
    <location>
        <begin position="1"/>
        <end position="47"/>
    </location>
</feature>
<gene>
    <name evidence="7" type="ORF">GCM10009769_04040</name>
    <name evidence="8" type="ORF">JOE58_000851</name>
</gene>
<evidence type="ECO:0000313" key="7">
    <source>
        <dbReference type="EMBL" id="GGK89257.1"/>
    </source>
</evidence>
<proteinExistence type="predicted"/>
<feature type="binding site" evidence="3">
    <location>
        <begin position="184"/>
        <end position="187"/>
    </location>
    <ligand>
        <name>substrate</name>
    </ligand>
</feature>
<reference evidence="7" key="1">
    <citation type="journal article" date="2014" name="Int. J. Syst. Evol. Microbiol.">
        <title>Complete genome sequence of Corynebacterium casei LMG S-19264T (=DSM 44701T), isolated from a smear-ripened cheese.</title>
        <authorList>
            <consortium name="US DOE Joint Genome Institute (JGI-PGF)"/>
            <person name="Walter F."/>
            <person name="Albersmeier A."/>
            <person name="Kalinowski J."/>
            <person name="Ruckert C."/>
        </authorList>
    </citation>
    <scope>NUCLEOTIDE SEQUENCE</scope>
    <source>
        <strain evidence="7">JCM 1480</strain>
    </source>
</reference>
<protein>
    <submittedName>
        <fullName evidence="8">ATP adenylyltransferase</fullName>
        <ecNumber evidence="8">2.7.7.53</ecNumber>
    </submittedName>
    <submittedName>
        <fullName evidence="7">Hydrolase</fullName>
    </submittedName>
</protein>
<organism evidence="7 9">
    <name type="scientific">Curtobacterium luteum</name>
    <dbReference type="NCBI Taxonomy" id="33881"/>
    <lineage>
        <taxon>Bacteria</taxon>
        <taxon>Bacillati</taxon>
        <taxon>Actinomycetota</taxon>
        <taxon>Actinomycetes</taxon>
        <taxon>Micrococcales</taxon>
        <taxon>Microbacteriaceae</taxon>
        <taxon>Curtobacterium</taxon>
    </lineage>
</organism>
<reference evidence="7" key="2">
    <citation type="submission" date="2020-09" db="EMBL/GenBank/DDBJ databases">
        <authorList>
            <person name="Sun Q."/>
            <person name="Ohkuma M."/>
        </authorList>
    </citation>
    <scope>NUCLEOTIDE SEQUENCE</scope>
    <source>
        <strain evidence="7">JCM 1480</strain>
    </source>
</reference>